<evidence type="ECO:0000313" key="2">
    <source>
        <dbReference type="Proteomes" id="UP001500822"/>
    </source>
</evidence>
<sequence>MAVLALSLVAGCSNTDGGSTEDHAGETTIPAVQDMRQDIHPVDLVGIDADELNNKIFAPDARDTSFGDENMYDVGNGVRVATGGLNFSRRVNPARGDEFANYTGNFRILTACSRFDEADDGYYLYVGILPPELATDDVLARGRAGEFNQVLQDRTGCRPWGPTIPVSKAR</sequence>
<dbReference type="EMBL" id="BAABIE010000004">
    <property type="protein sequence ID" value="GAA4744882.1"/>
    <property type="molecule type" value="Genomic_DNA"/>
</dbReference>
<dbReference type="Proteomes" id="UP001500822">
    <property type="component" value="Unassembled WGS sequence"/>
</dbReference>
<reference evidence="2" key="1">
    <citation type="journal article" date="2019" name="Int. J. Syst. Evol. Microbiol.">
        <title>The Global Catalogue of Microorganisms (GCM) 10K type strain sequencing project: providing services to taxonomists for standard genome sequencing and annotation.</title>
        <authorList>
            <consortium name="The Broad Institute Genomics Platform"/>
            <consortium name="The Broad Institute Genome Sequencing Center for Infectious Disease"/>
            <person name="Wu L."/>
            <person name="Ma J."/>
        </authorList>
    </citation>
    <scope>NUCLEOTIDE SEQUENCE [LARGE SCALE GENOMIC DNA]</scope>
    <source>
        <strain evidence="2">JCM 18077</strain>
    </source>
</reference>
<accession>A0ABP8Z2S8</accession>
<name>A0ABP8Z2S8_9ACTN</name>
<protein>
    <submittedName>
        <fullName evidence="1">Uncharacterized protein</fullName>
    </submittedName>
</protein>
<comment type="caution">
    <text evidence="1">The sequence shown here is derived from an EMBL/GenBank/DDBJ whole genome shotgun (WGS) entry which is preliminary data.</text>
</comment>
<organism evidence="1 2">
    <name type="scientific">Gordonia alkaliphila</name>
    <dbReference type="NCBI Taxonomy" id="1053547"/>
    <lineage>
        <taxon>Bacteria</taxon>
        <taxon>Bacillati</taxon>
        <taxon>Actinomycetota</taxon>
        <taxon>Actinomycetes</taxon>
        <taxon>Mycobacteriales</taxon>
        <taxon>Gordoniaceae</taxon>
        <taxon>Gordonia</taxon>
    </lineage>
</organism>
<evidence type="ECO:0000313" key="1">
    <source>
        <dbReference type="EMBL" id="GAA4744882.1"/>
    </source>
</evidence>
<gene>
    <name evidence="1" type="ORF">GCM10023217_12390</name>
</gene>
<proteinExistence type="predicted"/>
<keyword evidence="2" id="KW-1185">Reference proteome</keyword>